<keyword evidence="1" id="KW-1133">Transmembrane helix</keyword>
<sequence length="242" mass="27223">MYNIFRIARNSCVLSASKQRLFTNRHLSRTFTSSSSNVSNTFGILGLLFGTSAFAYTGYTIYQIYGRNQSWFIPYRYQTIKFGANIEEEKSILEDKILEEVLFVASPTFKSSLGLPLNIVKYKVNQVSGPPPKRIVTGFNVSGSKIERESREILLHSNGDATWEDEFSYSFQGELTISGNERGATSTIPDSGTIYFTAKIPVHDLSQVHLQKAHYIARRCDHSPKSIDLLSESNDVNLTNHS</sequence>
<name>A0ABR2W797_9FUNG</name>
<dbReference type="Proteomes" id="UP001479436">
    <property type="component" value="Unassembled WGS sequence"/>
</dbReference>
<organism evidence="2 3">
    <name type="scientific">Basidiobolus ranarum</name>
    <dbReference type="NCBI Taxonomy" id="34480"/>
    <lineage>
        <taxon>Eukaryota</taxon>
        <taxon>Fungi</taxon>
        <taxon>Fungi incertae sedis</taxon>
        <taxon>Zoopagomycota</taxon>
        <taxon>Entomophthoromycotina</taxon>
        <taxon>Basidiobolomycetes</taxon>
        <taxon>Basidiobolales</taxon>
        <taxon>Basidiobolaceae</taxon>
        <taxon>Basidiobolus</taxon>
    </lineage>
</organism>
<keyword evidence="1" id="KW-0812">Transmembrane</keyword>
<comment type="caution">
    <text evidence="2">The sequence shown here is derived from an EMBL/GenBank/DDBJ whole genome shotgun (WGS) entry which is preliminary data.</text>
</comment>
<keyword evidence="1" id="KW-0472">Membrane</keyword>
<reference evidence="2 3" key="1">
    <citation type="submission" date="2023-04" db="EMBL/GenBank/DDBJ databases">
        <title>Genome of Basidiobolus ranarum AG-B5.</title>
        <authorList>
            <person name="Stajich J.E."/>
            <person name="Carter-House D."/>
            <person name="Gryganskyi A."/>
        </authorList>
    </citation>
    <scope>NUCLEOTIDE SEQUENCE [LARGE SCALE GENOMIC DNA]</scope>
    <source>
        <strain evidence="2 3">AG-B5</strain>
    </source>
</reference>
<evidence type="ECO:0000313" key="2">
    <source>
        <dbReference type="EMBL" id="KAK9721564.1"/>
    </source>
</evidence>
<gene>
    <name evidence="2" type="ORF">K7432_003307</name>
</gene>
<protein>
    <submittedName>
        <fullName evidence="2">Uncharacterized protein</fullName>
    </submittedName>
</protein>
<evidence type="ECO:0000313" key="3">
    <source>
        <dbReference type="Proteomes" id="UP001479436"/>
    </source>
</evidence>
<dbReference type="EMBL" id="JASJQH010006975">
    <property type="protein sequence ID" value="KAK9721564.1"/>
    <property type="molecule type" value="Genomic_DNA"/>
</dbReference>
<evidence type="ECO:0000256" key="1">
    <source>
        <dbReference type="SAM" id="Phobius"/>
    </source>
</evidence>
<accession>A0ABR2W797</accession>
<feature type="transmembrane region" description="Helical" evidence="1">
    <location>
        <begin position="42"/>
        <end position="62"/>
    </location>
</feature>
<proteinExistence type="predicted"/>
<keyword evidence="3" id="KW-1185">Reference proteome</keyword>